<keyword evidence="2" id="KW-1185">Reference proteome</keyword>
<dbReference type="InterPro" id="IPR035948">
    <property type="entry name" value="YwqG-like_sf"/>
</dbReference>
<accession>A0ABV2TLT0</accession>
<evidence type="ECO:0000313" key="1">
    <source>
        <dbReference type="EMBL" id="MET7014884.1"/>
    </source>
</evidence>
<dbReference type="PANTHER" id="PTHR36436:SF6">
    <property type="entry name" value="SLL5081 PROTEIN"/>
    <property type="match status" value="1"/>
</dbReference>
<protein>
    <submittedName>
        <fullName evidence="1">DUF1963 domain-containing protein</fullName>
    </submittedName>
</protein>
<comment type="caution">
    <text evidence="1">The sequence shown here is derived from an EMBL/GenBank/DDBJ whole genome shotgun (WGS) entry which is preliminary data.</text>
</comment>
<name>A0ABV2TLT0_9RHOO</name>
<dbReference type="EMBL" id="JBEWZI010000011">
    <property type="protein sequence ID" value="MET7014884.1"/>
    <property type="molecule type" value="Genomic_DNA"/>
</dbReference>
<dbReference type="SUPFAM" id="SSF103032">
    <property type="entry name" value="Hypothetical protein YwqG"/>
    <property type="match status" value="1"/>
</dbReference>
<dbReference type="Proteomes" id="UP001549691">
    <property type="component" value="Unassembled WGS sequence"/>
</dbReference>
<organism evidence="1 2">
    <name type="scientific">Uliginosibacterium flavum</name>
    <dbReference type="NCBI Taxonomy" id="1396831"/>
    <lineage>
        <taxon>Bacteria</taxon>
        <taxon>Pseudomonadati</taxon>
        <taxon>Pseudomonadota</taxon>
        <taxon>Betaproteobacteria</taxon>
        <taxon>Rhodocyclales</taxon>
        <taxon>Zoogloeaceae</taxon>
        <taxon>Uliginosibacterium</taxon>
    </lineage>
</organism>
<dbReference type="RefSeq" id="WP_354601343.1">
    <property type="nucleotide sequence ID" value="NZ_JBEWZI010000011.1"/>
</dbReference>
<sequence>MPIPPRKFIMSLSILLILTLVAAVLLLRASPEKPGQNLPHTEAPSIPAEWPTIQALLEQNALPAIHIKLLKDKPTRASQSRFGGQAWWPAGKPYPTGKDGQPLVFLAQINFSELDGKLADYPSTGLLQFFIGNDDLYGMDFIDQTLPLERYLAMKKNFAVIYHREINESAPGAIPGAAAKPDELLPHRGETAIALSLGRDIANPSDYRFRKILAPLGDLSEASEEYAFETLSQSPTHKLGGYAAFTQEDPRGYAASGEEWQLLFQIDTDSNDHFEVMWGDVGIANFFIRKADLKTLDFDKVWYNWDCH</sequence>
<gene>
    <name evidence="1" type="ORF">ABXR19_11845</name>
</gene>
<dbReference type="Gene3D" id="2.30.320.10">
    <property type="entry name" value="YwqG-like"/>
    <property type="match status" value="1"/>
</dbReference>
<proteinExistence type="predicted"/>
<dbReference type="Pfam" id="PF09234">
    <property type="entry name" value="DUF1963"/>
    <property type="match status" value="1"/>
</dbReference>
<evidence type="ECO:0000313" key="2">
    <source>
        <dbReference type="Proteomes" id="UP001549691"/>
    </source>
</evidence>
<dbReference type="InterPro" id="IPR015315">
    <property type="entry name" value="DUF1963"/>
</dbReference>
<dbReference type="PANTHER" id="PTHR36436">
    <property type="entry name" value="SLL5081 PROTEIN"/>
    <property type="match status" value="1"/>
</dbReference>
<reference evidence="1 2" key="1">
    <citation type="submission" date="2024-07" db="EMBL/GenBank/DDBJ databases">
        <title>Uliginosibacterium flavum JJ3220;KACC:17644.</title>
        <authorList>
            <person name="Kim M.K."/>
        </authorList>
    </citation>
    <scope>NUCLEOTIDE SEQUENCE [LARGE SCALE GENOMIC DNA]</scope>
    <source>
        <strain evidence="1 2">KACC:17644</strain>
    </source>
</reference>